<dbReference type="InterPro" id="IPR032695">
    <property type="entry name" value="Integrin_dom_sf"/>
</dbReference>
<evidence type="ECO:0000256" key="12">
    <source>
        <dbReference type="ARBA" id="ARBA00023180"/>
    </source>
</evidence>
<dbReference type="Gene3D" id="3.40.50.410">
    <property type="entry name" value="von Willebrand factor, type A domain"/>
    <property type="match status" value="1"/>
</dbReference>
<comment type="subcellular location">
    <subcellularLocation>
        <location evidence="13">Cell membrane</location>
        <topology evidence="13">Single-pass type I membrane protein</topology>
    </subcellularLocation>
    <subcellularLocation>
        <location evidence="1">Membrane</location>
        <topology evidence="1">Single-pass type I membrane protein</topology>
    </subcellularLocation>
</comment>
<keyword evidence="9 13" id="KW-0401">Integrin</keyword>
<evidence type="ECO:0000256" key="2">
    <source>
        <dbReference type="ARBA" id="ARBA00007449"/>
    </source>
</evidence>
<dbReference type="Pfam" id="PF23105">
    <property type="entry name" value="EGF_integrin"/>
    <property type="match status" value="1"/>
</dbReference>
<gene>
    <name evidence="17" type="ORF">MAR_006509</name>
</gene>
<dbReference type="PANTHER" id="PTHR10082:SF60">
    <property type="entry name" value="INTEGRIN BETA-PS"/>
    <property type="match status" value="1"/>
</dbReference>
<dbReference type="PANTHER" id="PTHR10082">
    <property type="entry name" value="INTEGRIN BETA SUBUNIT"/>
    <property type="match status" value="1"/>
</dbReference>
<evidence type="ECO:0000256" key="5">
    <source>
        <dbReference type="ARBA" id="ARBA00022729"/>
    </source>
</evidence>
<reference evidence="17" key="1">
    <citation type="submission" date="2022-11" db="EMBL/GenBank/DDBJ databases">
        <title>Centuries of genome instability and evolution in soft-shell clam transmissible cancer (bioRxiv).</title>
        <authorList>
            <person name="Hart S.F.M."/>
            <person name="Yonemitsu M.A."/>
            <person name="Giersch R.M."/>
            <person name="Beal B.F."/>
            <person name="Arriagada G."/>
            <person name="Davis B.W."/>
            <person name="Ostrander E.A."/>
            <person name="Goff S.P."/>
            <person name="Metzger M.J."/>
        </authorList>
    </citation>
    <scope>NUCLEOTIDE SEQUENCE</scope>
    <source>
        <strain evidence="17">MELC-2E11</strain>
        <tissue evidence="17">Siphon/mantle</tissue>
    </source>
</reference>
<sequence>MWGVYSDIAEMRLVRGHGDDPVQDGQRVGDAVQIQPQSINIKIRPNTPETLTLTFRLAENYPVDLYYLMDLSNSMKDDKDNLASLGNKIAAEMSNITKNFRLGFGSFVDKVVMPYVSTVPSKLQEPCLGCEPPYSFKNQLRLDTNTDLFEEYVKKARVSGNLDAPEGGFDAIMQAVQCKDQIGWRSQSRKMLLFSTDAGFHFAGDGKLGGIVKPNDGDCHLDPAGRYSEAENQDYPSVSQISTKIRENSVNVIFAVTEDQLPVYNKLSQYIEGSEATKLAADSSNIVTVIKNNYQRITSKVEMNTQFAENITVKFKSSCKSGGEMQETKVCEGLSIGDSVTFEVSVMVTDCPTEPSKRSRTFSIYPIGLSESLDISLDLICECDCEKPEKEIANSDQCNKMGTFECGQCTCDKDRYGNKCECDGTQSTSEESLAKCRNPNSTSQVVCSGRGECVCGGCDCKPRRAHSTQKYSGMYCNCDDYACAMVLENVNVACASVTPLLTTRDQLTGKYGSDECKQKCQHVTLVDEIDEEEVKMCPESVNILAIVLGTIGGIVFAGLVFLVIWKIWTTIHDRREFAKFEKETQNAKWDTGENPIYQQATSTFKNPTYAGK</sequence>
<feature type="domain" description="Integrin beta subunit VWA" evidence="15">
    <location>
        <begin position="1"/>
        <end position="383"/>
    </location>
</feature>
<keyword evidence="11" id="KW-1015">Disulfide bond</keyword>
<dbReference type="InterPro" id="IPR036465">
    <property type="entry name" value="vWFA_dom_sf"/>
</dbReference>
<keyword evidence="6" id="KW-0677">Repeat</keyword>
<dbReference type="InterPro" id="IPR057243">
    <property type="entry name" value="Integrin_I-EGF_CS"/>
</dbReference>
<dbReference type="PROSITE" id="PS00243">
    <property type="entry name" value="I_EGF_1"/>
    <property type="match status" value="1"/>
</dbReference>
<protein>
    <recommendedName>
        <fullName evidence="13">Integrin beta</fullName>
    </recommendedName>
</protein>
<dbReference type="Pfam" id="PF00362">
    <property type="entry name" value="Integrin_beta"/>
    <property type="match status" value="1"/>
</dbReference>
<dbReference type="Pfam" id="PF08725">
    <property type="entry name" value="Integrin_b_cyt"/>
    <property type="match status" value="1"/>
</dbReference>
<dbReference type="Gene3D" id="2.60.40.1510">
    <property type="entry name" value="ntegrin, alpha v. Chain A, domain 3"/>
    <property type="match status" value="1"/>
</dbReference>
<evidence type="ECO:0000259" key="15">
    <source>
        <dbReference type="SMART" id="SM00187"/>
    </source>
</evidence>
<keyword evidence="18" id="KW-1185">Reference proteome</keyword>
<dbReference type="SMART" id="SM01241">
    <property type="entry name" value="Integrin_b_cyt"/>
    <property type="match status" value="1"/>
</dbReference>
<dbReference type="InterPro" id="IPR015812">
    <property type="entry name" value="Integrin_bsu"/>
</dbReference>
<evidence type="ECO:0000256" key="10">
    <source>
        <dbReference type="ARBA" id="ARBA00023136"/>
    </source>
</evidence>
<dbReference type="EMBL" id="CP111012">
    <property type="protein sequence ID" value="WAQ94038.1"/>
    <property type="molecule type" value="Genomic_DNA"/>
</dbReference>
<keyword evidence="4 13" id="KW-0812">Transmembrane</keyword>
<evidence type="ECO:0000256" key="3">
    <source>
        <dbReference type="ARBA" id="ARBA00022536"/>
    </source>
</evidence>
<dbReference type="Gene3D" id="2.10.25.10">
    <property type="entry name" value="Laminin"/>
    <property type="match status" value="2"/>
</dbReference>
<evidence type="ECO:0000256" key="13">
    <source>
        <dbReference type="RuleBase" id="RU000633"/>
    </source>
</evidence>
<name>A0ABY7D9S7_MYAAR</name>
<keyword evidence="12" id="KW-0325">Glycoprotein</keyword>
<keyword evidence="5" id="KW-0732">Signal</keyword>
<evidence type="ECO:0000256" key="7">
    <source>
        <dbReference type="ARBA" id="ARBA00022889"/>
    </source>
</evidence>
<dbReference type="InterPro" id="IPR002369">
    <property type="entry name" value="Integrin_bsu_VWA"/>
</dbReference>
<evidence type="ECO:0000313" key="18">
    <source>
        <dbReference type="Proteomes" id="UP001164746"/>
    </source>
</evidence>
<evidence type="ECO:0000256" key="14">
    <source>
        <dbReference type="SAM" id="Phobius"/>
    </source>
</evidence>
<dbReference type="Pfam" id="PF18372">
    <property type="entry name" value="I-EGF_1"/>
    <property type="match status" value="1"/>
</dbReference>
<dbReference type="PRINTS" id="PR01186">
    <property type="entry name" value="INTEGRINB"/>
</dbReference>
<dbReference type="InterPro" id="IPR040622">
    <property type="entry name" value="EGF_integrin_1"/>
</dbReference>
<keyword evidence="7 13" id="KW-0130">Cell adhesion</keyword>
<accession>A0ABY7D9S7</accession>
<evidence type="ECO:0000256" key="11">
    <source>
        <dbReference type="ARBA" id="ARBA00023157"/>
    </source>
</evidence>
<evidence type="ECO:0000256" key="9">
    <source>
        <dbReference type="ARBA" id="ARBA00023037"/>
    </source>
</evidence>
<keyword evidence="8 14" id="KW-1133">Transmembrane helix</keyword>
<dbReference type="SUPFAM" id="SSF53300">
    <property type="entry name" value="vWA-like"/>
    <property type="match status" value="1"/>
</dbReference>
<evidence type="ECO:0000256" key="4">
    <source>
        <dbReference type="ARBA" id="ARBA00022692"/>
    </source>
</evidence>
<dbReference type="Proteomes" id="UP001164746">
    <property type="component" value="Chromosome 1"/>
</dbReference>
<evidence type="ECO:0000259" key="16">
    <source>
        <dbReference type="SMART" id="SM01241"/>
    </source>
</evidence>
<keyword evidence="3" id="KW-0245">EGF-like domain</keyword>
<dbReference type="InterPro" id="IPR014836">
    <property type="entry name" value="Integrin_bsu_cyt_dom"/>
</dbReference>
<feature type="transmembrane region" description="Helical" evidence="14">
    <location>
        <begin position="543"/>
        <end position="565"/>
    </location>
</feature>
<evidence type="ECO:0000313" key="17">
    <source>
        <dbReference type="EMBL" id="WAQ94038.1"/>
    </source>
</evidence>
<comment type="similarity">
    <text evidence="2 13">Belongs to the integrin beta chain family.</text>
</comment>
<evidence type="ECO:0000256" key="1">
    <source>
        <dbReference type="ARBA" id="ARBA00004479"/>
    </source>
</evidence>
<organism evidence="17 18">
    <name type="scientific">Mya arenaria</name>
    <name type="common">Soft-shell clam</name>
    <dbReference type="NCBI Taxonomy" id="6604"/>
    <lineage>
        <taxon>Eukaryota</taxon>
        <taxon>Metazoa</taxon>
        <taxon>Spiralia</taxon>
        <taxon>Lophotrochozoa</taxon>
        <taxon>Mollusca</taxon>
        <taxon>Bivalvia</taxon>
        <taxon>Autobranchia</taxon>
        <taxon>Heteroconchia</taxon>
        <taxon>Euheterodonta</taxon>
        <taxon>Imparidentia</taxon>
        <taxon>Neoheterodontei</taxon>
        <taxon>Myida</taxon>
        <taxon>Myoidea</taxon>
        <taxon>Myidae</taxon>
        <taxon>Mya</taxon>
    </lineage>
</organism>
<proteinExistence type="inferred from homology"/>
<evidence type="ECO:0000256" key="6">
    <source>
        <dbReference type="ARBA" id="ARBA00022737"/>
    </source>
</evidence>
<feature type="domain" description="Integrin beta subunit cytoplasmic" evidence="16">
    <location>
        <begin position="566"/>
        <end position="612"/>
    </location>
</feature>
<dbReference type="SMART" id="SM00187">
    <property type="entry name" value="INB"/>
    <property type="match status" value="1"/>
</dbReference>
<keyword evidence="10 14" id="KW-0472">Membrane</keyword>
<dbReference type="InterPro" id="IPR057073">
    <property type="entry name" value="EGF_integrin_2"/>
</dbReference>
<dbReference type="Gene3D" id="1.20.5.100">
    <property type="entry name" value="Cytochrome c1, transmembrane anchor, C-terminal"/>
    <property type="match status" value="1"/>
</dbReference>
<evidence type="ECO:0000256" key="8">
    <source>
        <dbReference type="ARBA" id="ARBA00022989"/>
    </source>
</evidence>
<dbReference type="SUPFAM" id="SSF69179">
    <property type="entry name" value="Integrin domains"/>
    <property type="match status" value="1"/>
</dbReference>